<protein>
    <submittedName>
        <fullName evidence="3">Uncharacterized protein</fullName>
    </submittedName>
</protein>
<keyword evidence="2" id="KW-1133">Transmembrane helix</keyword>
<dbReference type="Proteomes" id="UP000036000">
    <property type="component" value="Chromosome"/>
</dbReference>
<feature type="compositionally biased region" description="Polar residues" evidence="1">
    <location>
        <begin position="314"/>
        <end position="324"/>
    </location>
</feature>
<sequence>MLSFLDMVNHYLGYINVSVKIKNRIYVILGALGDLYLFYIAVRYLQNGHPFWGLLILLVALIMIYFVYLNTVYYFTTKKAPFDISPKIEKLLHMKPKDADLEDTKPMVRGGRNIPANGYFDEKKILPGKLTSSATETASIQQLATRLQQNQLLQLDYSGLGDREIMEQTQRLGKPVYASGPGVLIPYFEMQTENNQLVVYAGINQAEKQRVGVVSTVGLQNVADVCDQFELYLANATLVGGPFKVLGRTNLIEQDNPFTVAVQLAYKHQSDDQPQEPLTTPTANTRVSRYDEPGTMSRTSRSAERDAGSDSDSEPMTRTSRYHH</sequence>
<feature type="compositionally biased region" description="Polar residues" evidence="1">
    <location>
        <begin position="276"/>
        <end position="287"/>
    </location>
</feature>
<reference evidence="3 4" key="1">
    <citation type="submission" date="2015-07" db="EMBL/GenBank/DDBJ databases">
        <title>Lactobacillus korensis/26-25/ whole genome sequencing.</title>
        <authorList>
            <person name="Kim M.K."/>
            <person name="Im W.-T."/>
            <person name="Srinivasan S."/>
            <person name="Lee J.-J."/>
        </authorList>
    </citation>
    <scope>NUCLEOTIDE SEQUENCE [LARGE SCALE GENOMIC DNA]</scope>
    <source>
        <strain evidence="3 4">26-25</strain>
    </source>
</reference>
<accession>A0AAC8UWI0</accession>
<feature type="transmembrane region" description="Helical" evidence="2">
    <location>
        <begin position="51"/>
        <end position="75"/>
    </location>
</feature>
<dbReference type="Pfam" id="PF20386">
    <property type="entry name" value="DUF6681"/>
    <property type="match status" value="1"/>
</dbReference>
<evidence type="ECO:0000313" key="4">
    <source>
        <dbReference type="Proteomes" id="UP000036000"/>
    </source>
</evidence>
<dbReference type="KEGG" id="lko:ABN16_09255"/>
<organism evidence="3 4">
    <name type="scientific">Levilactobacillus koreensis</name>
    <dbReference type="NCBI Taxonomy" id="637971"/>
    <lineage>
        <taxon>Bacteria</taxon>
        <taxon>Bacillati</taxon>
        <taxon>Bacillota</taxon>
        <taxon>Bacilli</taxon>
        <taxon>Lactobacillales</taxon>
        <taxon>Lactobacillaceae</taxon>
        <taxon>Levilactobacillus</taxon>
    </lineage>
</organism>
<evidence type="ECO:0000256" key="1">
    <source>
        <dbReference type="SAM" id="MobiDB-lite"/>
    </source>
</evidence>
<dbReference type="RefSeq" id="WP_048735209.1">
    <property type="nucleotide sequence ID" value="NZ_CP012033.1"/>
</dbReference>
<proteinExistence type="predicted"/>
<dbReference type="EMBL" id="CP012033">
    <property type="protein sequence ID" value="AKP65168.1"/>
    <property type="molecule type" value="Genomic_DNA"/>
</dbReference>
<dbReference type="InterPro" id="IPR046503">
    <property type="entry name" value="DUF6681"/>
</dbReference>
<feature type="transmembrane region" description="Helical" evidence="2">
    <location>
        <begin position="25"/>
        <end position="45"/>
    </location>
</feature>
<evidence type="ECO:0000256" key="2">
    <source>
        <dbReference type="SAM" id="Phobius"/>
    </source>
</evidence>
<keyword evidence="4" id="KW-1185">Reference proteome</keyword>
<evidence type="ECO:0000313" key="3">
    <source>
        <dbReference type="EMBL" id="AKP65168.1"/>
    </source>
</evidence>
<name>A0AAC8UWI0_9LACO</name>
<keyword evidence="2" id="KW-0812">Transmembrane</keyword>
<keyword evidence="2" id="KW-0472">Membrane</keyword>
<dbReference type="AlphaFoldDB" id="A0AAC8UWI0"/>
<feature type="region of interest" description="Disordered" evidence="1">
    <location>
        <begin position="267"/>
        <end position="324"/>
    </location>
</feature>
<gene>
    <name evidence="3" type="ORF">ABN16_09255</name>
</gene>